<feature type="transmembrane region" description="Helical" evidence="7">
    <location>
        <begin position="41"/>
        <end position="65"/>
    </location>
</feature>
<evidence type="ECO:0000256" key="1">
    <source>
        <dbReference type="ARBA" id="ARBA00004651"/>
    </source>
</evidence>
<evidence type="ECO:0000313" key="9">
    <source>
        <dbReference type="Proteomes" id="UP000199589"/>
    </source>
</evidence>
<evidence type="ECO:0000256" key="7">
    <source>
        <dbReference type="SAM" id="Phobius"/>
    </source>
</evidence>
<dbReference type="PANTHER" id="PTHR30250">
    <property type="entry name" value="PST FAMILY PREDICTED COLANIC ACID TRANSPORTER"/>
    <property type="match status" value="1"/>
</dbReference>
<keyword evidence="9" id="KW-1185">Reference proteome</keyword>
<dbReference type="PANTHER" id="PTHR30250:SF10">
    <property type="entry name" value="LIPOPOLYSACCHARIDE BIOSYNTHESIS PROTEIN WZXC"/>
    <property type="match status" value="1"/>
</dbReference>
<dbReference type="GO" id="GO:0005886">
    <property type="term" value="C:plasma membrane"/>
    <property type="evidence" value="ECO:0007669"/>
    <property type="project" value="UniProtKB-SubCell"/>
</dbReference>
<keyword evidence="6 7" id="KW-0472">Membrane</keyword>
<organism evidence="8 9">
    <name type="scientific">Marinilactibacillus piezotolerans</name>
    <dbReference type="NCBI Taxonomy" id="258723"/>
    <lineage>
        <taxon>Bacteria</taxon>
        <taxon>Bacillati</taxon>
        <taxon>Bacillota</taxon>
        <taxon>Bacilli</taxon>
        <taxon>Lactobacillales</taxon>
        <taxon>Carnobacteriaceae</taxon>
        <taxon>Marinilactibacillus</taxon>
    </lineage>
</organism>
<feature type="transmembrane region" description="Helical" evidence="7">
    <location>
        <begin position="141"/>
        <end position="161"/>
    </location>
</feature>
<dbReference type="EMBL" id="FOSJ01000027">
    <property type="protein sequence ID" value="SFK37568.1"/>
    <property type="molecule type" value="Genomic_DNA"/>
</dbReference>
<keyword evidence="3" id="KW-1003">Cell membrane</keyword>
<feature type="transmembrane region" description="Helical" evidence="7">
    <location>
        <begin position="418"/>
        <end position="436"/>
    </location>
</feature>
<evidence type="ECO:0000313" key="8">
    <source>
        <dbReference type="EMBL" id="SFK37568.1"/>
    </source>
</evidence>
<name>A0A1I3Z0H8_9LACT</name>
<comment type="subcellular location">
    <subcellularLocation>
        <location evidence="1">Cell membrane</location>
        <topology evidence="1">Multi-pass membrane protein</topology>
    </subcellularLocation>
</comment>
<dbReference type="InterPro" id="IPR050833">
    <property type="entry name" value="Poly_Biosynth_Transport"/>
</dbReference>
<keyword evidence="4 7" id="KW-0812">Transmembrane</keyword>
<protein>
    <submittedName>
        <fullName evidence="8">Polysaccharide transporter, PST family</fullName>
    </submittedName>
</protein>
<dbReference type="OrthoDB" id="9770347at2"/>
<gene>
    <name evidence="8" type="ORF">SAMN04488569_102717</name>
</gene>
<dbReference type="AlphaFoldDB" id="A0A1I3Z0H8"/>
<comment type="similarity">
    <text evidence="2">Belongs to the polysaccharide synthase family.</text>
</comment>
<proteinExistence type="inferred from homology"/>
<feature type="transmembrane region" description="Helical" evidence="7">
    <location>
        <begin position="281"/>
        <end position="302"/>
    </location>
</feature>
<dbReference type="Proteomes" id="UP000199589">
    <property type="component" value="Unassembled WGS sequence"/>
</dbReference>
<dbReference type="Pfam" id="PF13440">
    <property type="entry name" value="Polysacc_synt_3"/>
    <property type="match status" value="1"/>
</dbReference>
<sequence>MFEQFKKGILYTAMGKYAVVAVQLGVQAVLSRILSPDEYGIVATVNVFLIFFQLLADIGIGPAIIQNKELKRSEINSIFGFSLYLSIALGILFVFLGYPISWIYDNAVFIPLSMVLGISVFFYGVLVVPQSLLLREKNFRMVNFTTVGSAIVSGIVSIVLALLGFSYYSIILGNTAKAMTLFFVFYVKTGTSVKFKLDTAPLKKIYYFSKNQFLFNFINYFSRNLDNLLIGGTISQSALGYYDKAYTVSLYPNQVLTSLITSVIHPIMSDYVDQTEKIKQVYLRLSNLLALIGIPLSVFLFFSSEDVILFLFGNDWYGSVPSLQILALSVWIQMILSSTGGVFQSGNRTDLLLLSGILSTILNITGIITGILLGRIEYVALFLVIAFSLNFIQANYLLMVKLFHSNLLEFAKVMIKPVILAVMQLVVFYFLPVFPFAPFFNLLIKGSIFLVIWIIGLFITGEFKRIKAELKGNKQLVDK</sequence>
<feature type="transmembrane region" description="Helical" evidence="7">
    <location>
        <begin position="442"/>
        <end position="461"/>
    </location>
</feature>
<reference evidence="9" key="1">
    <citation type="submission" date="2016-10" db="EMBL/GenBank/DDBJ databases">
        <authorList>
            <person name="Varghese N."/>
            <person name="Submissions S."/>
        </authorList>
    </citation>
    <scope>NUCLEOTIDE SEQUENCE [LARGE SCALE GENOMIC DNA]</scope>
    <source>
        <strain evidence="9">DSM 16108</strain>
    </source>
</reference>
<dbReference type="CDD" id="cd13127">
    <property type="entry name" value="MATE_tuaB_like"/>
    <property type="match status" value="1"/>
</dbReference>
<evidence type="ECO:0000256" key="6">
    <source>
        <dbReference type="ARBA" id="ARBA00023136"/>
    </source>
</evidence>
<feature type="transmembrane region" description="Helical" evidence="7">
    <location>
        <begin position="108"/>
        <end position="129"/>
    </location>
</feature>
<feature type="transmembrane region" description="Helical" evidence="7">
    <location>
        <begin position="167"/>
        <end position="187"/>
    </location>
</feature>
<dbReference type="RefSeq" id="WP_091897856.1">
    <property type="nucleotide sequence ID" value="NZ_FOSJ01000027.1"/>
</dbReference>
<evidence type="ECO:0000256" key="4">
    <source>
        <dbReference type="ARBA" id="ARBA00022692"/>
    </source>
</evidence>
<feature type="transmembrane region" description="Helical" evidence="7">
    <location>
        <begin position="351"/>
        <end position="372"/>
    </location>
</feature>
<keyword evidence="5 7" id="KW-1133">Transmembrane helix</keyword>
<feature type="transmembrane region" description="Helical" evidence="7">
    <location>
        <begin position="322"/>
        <end position="344"/>
    </location>
</feature>
<feature type="transmembrane region" description="Helical" evidence="7">
    <location>
        <begin position="77"/>
        <end position="96"/>
    </location>
</feature>
<accession>A0A1I3Z0H8</accession>
<evidence type="ECO:0000256" key="2">
    <source>
        <dbReference type="ARBA" id="ARBA00007430"/>
    </source>
</evidence>
<evidence type="ECO:0000256" key="3">
    <source>
        <dbReference type="ARBA" id="ARBA00022475"/>
    </source>
</evidence>
<evidence type="ECO:0000256" key="5">
    <source>
        <dbReference type="ARBA" id="ARBA00022989"/>
    </source>
</evidence>
<feature type="transmembrane region" description="Helical" evidence="7">
    <location>
        <begin position="378"/>
        <end position="398"/>
    </location>
</feature>